<dbReference type="EMBL" id="VIVQ01000002">
    <property type="protein sequence ID" value="TWE10253.1"/>
    <property type="molecule type" value="Genomic_DNA"/>
</dbReference>
<name>A0A561E3R3_9MICO</name>
<reference evidence="1 2" key="1">
    <citation type="submission" date="2019-06" db="EMBL/GenBank/DDBJ databases">
        <title>Sequencing the genomes of 1000 actinobacteria strains.</title>
        <authorList>
            <person name="Klenk H.-P."/>
        </authorList>
    </citation>
    <scope>NUCLEOTIDE SEQUENCE [LARGE SCALE GENOMIC DNA]</scope>
    <source>
        <strain evidence="1 2">DSM 19560</strain>
    </source>
</reference>
<gene>
    <name evidence="1" type="ORF">BKA23_2607</name>
</gene>
<dbReference type="InterPro" id="IPR021710">
    <property type="entry name" value="DUF3293"/>
</dbReference>
<dbReference type="Proteomes" id="UP000318297">
    <property type="component" value="Unassembled WGS sequence"/>
</dbReference>
<organism evidence="1 2">
    <name type="scientific">Rudaeicoccus suwonensis</name>
    <dbReference type="NCBI Taxonomy" id="657409"/>
    <lineage>
        <taxon>Bacteria</taxon>
        <taxon>Bacillati</taxon>
        <taxon>Actinomycetota</taxon>
        <taxon>Actinomycetes</taxon>
        <taxon>Micrococcales</taxon>
        <taxon>Dermacoccaceae</taxon>
        <taxon>Rudaeicoccus</taxon>
    </lineage>
</organism>
<comment type="caution">
    <text evidence="1">The sequence shown here is derived from an EMBL/GenBank/DDBJ whole genome shotgun (WGS) entry which is preliminary data.</text>
</comment>
<proteinExistence type="predicted"/>
<dbReference type="AlphaFoldDB" id="A0A561E3R3"/>
<accession>A0A561E3R3</accession>
<evidence type="ECO:0000313" key="1">
    <source>
        <dbReference type="EMBL" id="TWE10253.1"/>
    </source>
</evidence>
<dbReference type="RefSeq" id="WP_170226513.1">
    <property type="nucleotide sequence ID" value="NZ_VIVQ01000002.1"/>
</dbReference>
<sequence>MSSTAPESPNTPIQIPWVLDPMSEPGCRPDPREPLATSWRTNHLRITTDSGVFTVRPAQQGETSATPDALFPGTSRVHILTAWNPAGLPKTLQDNISADAELWSWEQDDDPSPAVVYGTEHAWVEPSLALKDHTRSDALRDAHRFTQPVVLEWDSAGMRPLATGVVDVSGLDETPYPVVVEPAPLGCPMTVGFVGPCRSAGGPYGSRAINAAAMWQQHRALLVSAFGCADQCPRSHGGAIALENAYVPSRFGGWQWADRRADAQREEAMGHLGWIGDGLVLAFLDWDPEYINSAYSGEHDGRQFTIVPSRQSGRWGLILTHSEEGRLLGSRFVSNEELRRLGMEQQRDHVWATLGELIGSPPRDW</sequence>
<protein>
    <submittedName>
        <fullName evidence="1">Uncharacterized protein DUF3293</fullName>
    </submittedName>
</protein>
<evidence type="ECO:0000313" key="2">
    <source>
        <dbReference type="Proteomes" id="UP000318297"/>
    </source>
</evidence>
<dbReference type="Pfam" id="PF11697">
    <property type="entry name" value="DUF3293"/>
    <property type="match status" value="1"/>
</dbReference>
<keyword evidence="2" id="KW-1185">Reference proteome</keyword>